<keyword evidence="5" id="KW-1003">Cell membrane</keyword>
<feature type="transmembrane region" description="Helical" evidence="5">
    <location>
        <begin position="142"/>
        <end position="164"/>
    </location>
</feature>
<name>A0A5J4KRD7_9CHLR</name>
<dbReference type="Pfam" id="PF01061">
    <property type="entry name" value="ABC2_membrane"/>
    <property type="match status" value="1"/>
</dbReference>
<organism evidence="7 8">
    <name type="scientific">Dictyobacter vulcani</name>
    <dbReference type="NCBI Taxonomy" id="2607529"/>
    <lineage>
        <taxon>Bacteria</taxon>
        <taxon>Bacillati</taxon>
        <taxon>Chloroflexota</taxon>
        <taxon>Ktedonobacteria</taxon>
        <taxon>Ktedonobacterales</taxon>
        <taxon>Dictyobacteraceae</taxon>
        <taxon>Dictyobacter</taxon>
    </lineage>
</organism>
<evidence type="ECO:0000256" key="5">
    <source>
        <dbReference type="RuleBase" id="RU361157"/>
    </source>
</evidence>
<dbReference type="EMBL" id="BKZW01000002">
    <property type="protein sequence ID" value="GER90455.1"/>
    <property type="molecule type" value="Genomic_DNA"/>
</dbReference>
<keyword evidence="3 5" id="KW-1133">Transmembrane helix</keyword>
<accession>A0A5J4KRD7</accession>
<proteinExistence type="inferred from homology"/>
<gene>
    <name evidence="7" type="ORF">KDW_46170</name>
</gene>
<feature type="transmembrane region" description="Helical" evidence="5">
    <location>
        <begin position="46"/>
        <end position="69"/>
    </location>
</feature>
<evidence type="ECO:0000313" key="7">
    <source>
        <dbReference type="EMBL" id="GER90455.1"/>
    </source>
</evidence>
<keyword evidence="2 5" id="KW-0812">Transmembrane</keyword>
<reference evidence="7 8" key="1">
    <citation type="submission" date="2019-10" db="EMBL/GenBank/DDBJ databases">
        <title>Dictyobacter vulcani sp. nov., within the class Ktedonobacteria, isolated from soil of volcanic Mt. Zao.</title>
        <authorList>
            <person name="Zheng Y."/>
            <person name="Wang C.M."/>
            <person name="Sakai Y."/>
            <person name="Abe K."/>
            <person name="Yokota A."/>
            <person name="Yabe S."/>
        </authorList>
    </citation>
    <scope>NUCLEOTIDE SEQUENCE [LARGE SCALE GENOMIC DNA]</scope>
    <source>
        <strain evidence="7 8">W12</strain>
    </source>
</reference>
<comment type="subcellular location">
    <subcellularLocation>
        <location evidence="5">Cell membrane</location>
        <topology evidence="5">Multi-pass membrane protein</topology>
    </subcellularLocation>
    <subcellularLocation>
        <location evidence="1">Membrane</location>
        <topology evidence="1">Multi-pass membrane protein</topology>
    </subcellularLocation>
</comment>
<dbReference type="InterPro" id="IPR052902">
    <property type="entry name" value="ABC-2_transporter"/>
</dbReference>
<comment type="caution">
    <text evidence="7">The sequence shown here is derived from an EMBL/GenBank/DDBJ whole genome shotgun (WGS) entry which is preliminary data.</text>
</comment>
<protein>
    <recommendedName>
        <fullName evidence="5">Transport permease protein</fullName>
    </recommendedName>
</protein>
<dbReference type="PANTHER" id="PTHR43027:SF1">
    <property type="entry name" value="DOXORUBICIN RESISTANCE ABC TRANSPORTER PERMEASE PROTEIN DRRC-RELATED"/>
    <property type="match status" value="1"/>
</dbReference>
<dbReference type="InterPro" id="IPR013525">
    <property type="entry name" value="ABC2_TM"/>
</dbReference>
<evidence type="ECO:0000256" key="1">
    <source>
        <dbReference type="ARBA" id="ARBA00004141"/>
    </source>
</evidence>
<dbReference type="InterPro" id="IPR000412">
    <property type="entry name" value="ABC_2_transport"/>
</dbReference>
<evidence type="ECO:0000256" key="4">
    <source>
        <dbReference type="ARBA" id="ARBA00023136"/>
    </source>
</evidence>
<dbReference type="AlphaFoldDB" id="A0A5J4KRD7"/>
<dbReference type="GO" id="GO:0043190">
    <property type="term" value="C:ATP-binding cassette (ABC) transporter complex"/>
    <property type="evidence" value="ECO:0007669"/>
    <property type="project" value="InterPro"/>
</dbReference>
<dbReference type="PANTHER" id="PTHR43027">
    <property type="entry name" value="DOXORUBICIN RESISTANCE ABC TRANSPORTER PERMEASE PROTEIN DRRC-RELATED"/>
    <property type="match status" value="1"/>
</dbReference>
<keyword evidence="8" id="KW-1185">Reference proteome</keyword>
<feature type="transmembrane region" description="Helical" evidence="5">
    <location>
        <begin position="81"/>
        <end position="99"/>
    </location>
</feature>
<dbReference type="Proteomes" id="UP000326912">
    <property type="component" value="Unassembled WGS sequence"/>
</dbReference>
<evidence type="ECO:0000259" key="6">
    <source>
        <dbReference type="PROSITE" id="PS51012"/>
    </source>
</evidence>
<dbReference type="RefSeq" id="WP_151758201.1">
    <property type="nucleotide sequence ID" value="NZ_BKZW01000002.1"/>
</dbReference>
<keyword evidence="5" id="KW-0813">Transport</keyword>
<dbReference type="InterPro" id="IPR047817">
    <property type="entry name" value="ABC2_TM_bact-type"/>
</dbReference>
<sequence>MFIAPISRYAIVFGKILGEALVAMVQGVVLIILGLLVFNVPMSPLTLLLIFPVCLIICLFGGAFGVLLISLFNNQRTANMIMPFILFPQFFLSGVFLPVRNLPWYLDILSKIMPMRYVVDLTRGICYLGRPEYKQIVMLNPLINLAITTVLFVVFLVSGTIIFVRSERNR</sequence>
<keyword evidence="4 5" id="KW-0472">Membrane</keyword>
<comment type="caution">
    <text evidence="5">Lacks conserved residue(s) required for the propagation of feature annotation.</text>
</comment>
<feature type="transmembrane region" description="Helical" evidence="5">
    <location>
        <begin position="20"/>
        <end position="40"/>
    </location>
</feature>
<dbReference type="GO" id="GO:0140359">
    <property type="term" value="F:ABC-type transporter activity"/>
    <property type="evidence" value="ECO:0007669"/>
    <property type="project" value="InterPro"/>
</dbReference>
<comment type="similarity">
    <text evidence="5">Belongs to the ABC-2 integral membrane protein family.</text>
</comment>
<dbReference type="PROSITE" id="PS51012">
    <property type="entry name" value="ABC_TM2"/>
    <property type="match status" value="1"/>
</dbReference>
<evidence type="ECO:0000256" key="3">
    <source>
        <dbReference type="ARBA" id="ARBA00022989"/>
    </source>
</evidence>
<evidence type="ECO:0000313" key="8">
    <source>
        <dbReference type="Proteomes" id="UP000326912"/>
    </source>
</evidence>
<evidence type="ECO:0000256" key="2">
    <source>
        <dbReference type="ARBA" id="ARBA00022692"/>
    </source>
</evidence>
<dbReference type="PRINTS" id="PR00164">
    <property type="entry name" value="ABC2TRNSPORT"/>
</dbReference>
<feature type="domain" description="ABC transmembrane type-2" evidence="6">
    <location>
        <begin position="1"/>
        <end position="166"/>
    </location>
</feature>